<reference evidence="5" key="2">
    <citation type="submission" date="2025-09" db="UniProtKB">
        <authorList>
            <consortium name="Ensembl"/>
        </authorList>
    </citation>
    <scope>IDENTIFICATION</scope>
</reference>
<reference evidence="5" key="1">
    <citation type="submission" date="2025-08" db="UniProtKB">
        <authorList>
            <consortium name="Ensembl"/>
        </authorList>
    </citation>
    <scope>IDENTIFICATION</scope>
</reference>
<evidence type="ECO:0000256" key="3">
    <source>
        <dbReference type="ARBA" id="ARBA00023136"/>
    </source>
</evidence>
<keyword evidence="2" id="KW-0812">Transmembrane</keyword>
<organism evidence="5 6">
    <name type="scientific">Cyclopterus lumpus</name>
    <name type="common">Lumpsucker</name>
    <dbReference type="NCBI Taxonomy" id="8103"/>
    <lineage>
        <taxon>Eukaryota</taxon>
        <taxon>Metazoa</taxon>
        <taxon>Chordata</taxon>
        <taxon>Craniata</taxon>
        <taxon>Vertebrata</taxon>
        <taxon>Euteleostomi</taxon>
        <taxon>Actinopterygii</taxon>
        <taxon>Neopterygii</taxon>
        <taxon>Teleostei</taxon>
        <taxon>Neoteleostei</taxon>
        <taxon>Acanthomorphata</taxon>
        <taxon>Eupercaria</taxon>
        <taxon>Perciformes</taxon>
        <taxon>Cottioidei</taxon>
        <taxon>Cottales</taxon>
        <taxon>Cyclopteridae</taxon>
        <taxon>Cyclopterus</taxon>
    </lineage>
</organism>
<sequence>MFLLRRQNQIRTNTPSTTTIRNDYEESSVSISCQYESEDQNLKYVCRGNQTSTCLEKAILTSDNKQTGQFRLTDDKVSKRFTVTITGLTQNHAGSYLCGVHGNTGLDVFSAFELEVKGESSSSSYCSKPFVFTVIRQKTVYCKRDIEER</sequence>
<evidence type="ECO:0000313" key="6">
    <source>
        <dbReference type="Proteomes" id="UP000694565"/>
    </source>
</evidence>
<evidence type="ECO:0000313" key="5">
    <source>
        <dbReference type="Ensembl" id="ENSCLMP00005019103.1"/>
    </source>
</evidence>
<dbReference type="SUPFAM" id="SSF48726">
    <property type="entry name" value="Immunoglobulin"/>
    <property type="match status" value="1"/>
</dbReference>
<dbReference type="PANTHER" id="PTHR11860:SF118">
    <property type="entry name" value="CMRF35-LIKE MOLECULE 3-RELATED"/>
    <property type="match status" value="1"/>
</dbReference>
<proteinExistence type="predicted"/>
<dbReference type="GO" id="GO:0005886">
    <property type="term" value="C:plasma membrane"/>
    <property type="evidence" value="ECO:0007669"/>
    <property type="project" value="TreeGrafter"/>
</dbReference>
<dbReference type="Gene3D" id="2.60.40.10">
    <property type="entry name" value="Immunoglobulins"/>
    <property type="match status" value="1"/>
</dbReference>
<dbReference type="GO" id="GO:0004888">
    <property type="term" value="F:transmembrane signaling receptor activity"/>
    <property type="evidence" value="ECO:0007669"/>
    <property type="project" value="TreeGrafter"/>
</dbReference>
<protein>
    <recommendedName>
        <fullName evidence="4">Immunoglobulin V-set domain-containing protein</fullName>
    </recommendedName>
</protein>
<dbReference type="Pfam" id="PF07686">
    <property type="entry name" value="V-set"/>
    <property type="match status" value="1"/>
</dbReference>
<name>A0A8C2XN06_CYCLU</name>
<dbReference type="Ensembl" id="ENSCLMT00005020122.1">
    <property type="protein sequence ID" value="ENSCLMP00005019103.1"/>
    <property type="gene ID" value="ENSCLMG00005009619.1"/>
</dbReference>
<evidence type="ECO:0000256" key="2">
    <source>
        <dbReference type="ARBA" id="ARBA00022692"/>
    </source>
</evidence>
<dbReference type="AlphaFoldDB" id="A0A8C2XN06"/>
<evidence type="ECO:0000256" key="1">
    <source>
        <dbReference type="ARBA" id="ARBA00004370"/>
    </source>
</evidence>
<dbReference type="InterPro" id="IPR050671">
    <property type="entry name" value="CD300_family_receptors"/>
</dbReference>
<comment type="subcellular location">
    <subcellularLocation>
        <location evidence="1">Membrane</location>
    </subcellularLocation>
</comment>
<dbReference type="PANTHER" id="PTHR11860">
    <property type="entry name" value="POLYMERIC-IMMUNOGLOBULIN RECEPTOR"/>
    <property type="match status" value="1"/>
</dbReference>
<accession>A0A8C2XN06</accession>
<dbReference type="InterPro" id="IPR013783">
    <property type="entry name" value="Ig-like_fold"/>
</dbReference>
<evidence type="ECO:0000259" key="4">
    <source>
        <dbReference type="Pfam" id="PF07686"/>
    </source>
</evidence>
<dbReference type="InterPro" id="IPR013106">
    <property type="entry name" value="Ig_V-set"/>
</dbReference>
<feature type="domain" description="Immunoglobulin V-set" evidence="4">
    <location>
        <begin position="25"/>
        <end position="116"/>
    </location>
</feature>
<keyword evidence="3" id="KW-0472">Membrane</keyword>
<dbReference type="InterPro" id="IPR036179">
    <property type="entry name" value="Ig-like_dom_sf"/>
</dbReference>
<keyword evidence="6" id="KW-1185">Reference proteome</keyword>
<dbReference type="Proteomes" id="UP000694565">
    <property type="component" value="Unplaced"/>
</dbReference>
<dbReference type="GeneTree" id="ENSGT00970000193486"/>